<keyword evidence="6 7" id="KW-0961">Cell wall biogenesis/degradation</keyword>
<accession>A0A1U7DMS7</accession>
<proteinExistence type="inferred from homology"/>
<evidence type="ECO:0000256" key="7">
    <source>
        <dbReference type="PROSITE-ProRule" id="PRU01373"/>
    </source>
</evidence>
<dbReference type="Proteomes" id="UP000187266">
    <property type="component" value="Chromosome"/>
</dbReference>
<comment type="similarity">
    <text evidence="2">Belongs to the YkuD family.</text>
</comment>
<evidence type="ECO:0000256" key="3">
    <source>
        <dbReference type="ARBA" id="ARBA00022679"/>
    </source>
</evidence>
<evidence type="ECO:0000256" key="1">
    <source>
        <dbReference type="ARBA" id="ARBA00004752"/>
    </source>
</evidence>
<dbReference type="UniPathway" id="UPA00219"/>
<feature type="active site" description="Proton donor/acceptor" evidence="7">
    <location>
        <position position="290"/>
    </location>
</feature>
<evidence type="ECO:0000259" key="9">
    <source>
        <dbReference type="PROSITE" id="PS52029"/>
    </source>
</evidence>
<dbReference type="GO" id="GO:0008360">
    <property type="term" value="P:regulation of cell shape"/>
    <property type="evidence" value="ECO:0007669"/>
    <property type="project" value="UniProtKB-UniRule"/>
</dbReference>
<evidence type="ECO:0000256" key="2">
    <source>
        <dbReference type="ARBA" id="ARBA00005992"/>
    </source>
</evidence>
<evidence type="ECO:0000256" key="4">
    <source>
        <dbReference type="ARBA" id="ARBA00022960"/>
    </source>
</evidence>
<dbReference type="Pfam" id="PF01471">
    <property type="entry name" value="PG_binding_1"/>
    <property type="match status" value="1"/>
</dbReference>
<feature type="region of interest" description="Disordered" evidence="8">
    <location>
        <begin position="1"/>
        <end position="31"/>
    </location>
</feature>
<organism evidence="10 11">
    <name type="scientific">Brevirhabdus pacifica</name>
    <dbReference type="NCBI Taxonomy" id="1267768"/>
    <lineage>
        <taxon>Bacteria</taxon>
        <taxon>Pseudomonadati</taxon>
        <taxon>Pseudomonadota</taxon>
        <taxon>Alphaproteobacteria</taxon>
        <taxon>Rhodobacterales</taxon>
        <taxon>Paracoccaceae</taxon>
        <taxon>Brevirhabdus</taxon>
    </lineage>
</organism>
<dbReference type="AlphaFoldDB" id="A0A1U7DMS7"/>
<dbReference type="SUPFAM" id="SSF141523">
    <property type="entry name" value="L,D-transpeptidase catalytic domain-like"/>
    <property type="match status" value="1"/>
</dbReference>
<keyword evidence="11" id="KW-1185">Reference proteome</keyword>
<feature type="domain" description="L,D-TPase catalytic" evidence="9">
    <location>
        <begin position="197"/>
        <end position="330"/>
    </location>
</feature>
<dbReference type="PROSITE" id="PS52029">
    <property type="entry name" value="LD_TPASE"/>
    <property type="match status" value="1"/>
</dbReference>
<dbReference type="GO" id="GO:0071972">
    <property type="term" value="F:peptidoglycan L,D-transpeptidase activity"/>
    <property type="evidence" value="ECO:0007669"/>
    <property type="project" value="TreeGrafter"/>
</dbReference>
<dbReference type="SUPFAM" id="SSF47090">
    <property type="entry name" value="PGBD-like"/>
    <property type="match status" value="1"/>
</dbReference>
<dbReference type="STRING" id="1267768.BV394_14175"/>
<dbReference type="EMBL" id="CP019124">
    <property type="protein sequence ID" value="APX91193.1"/>
    <property type="molecule type" value="Genomic_DNA"/>
</dbReference>
<dbReference type="InterPro" id="IPR038063">
    <property type="entry name" value="Transpep_catalytic_dom"/>
</dbReference>
<evidence type="ECO:0000313" key="10">
    <source>
        <dbReference type="EMBL" id="APX91193.1"/>
    </source>
</evidence>
<dbReference type="GO" id="GO:0005576">
    <property type="term" value="C:extracellular region"/>
    <property type="evidence" value="ECO:0007669"/>
    <property type="project" value="TreeGrafter"/>
</dbReference>
<evidence type="ECO:0000256" key="5">
    <source>
        <dbReference type="ARBA" id="ARBA00022984"/>
    </source>
</evidence>
<dbReference type="Gene3D" id="1.10.101.10">
    <property type="entry name" value="PGBD-like superfamily/PGBD"/>
    <property type="match status" value="1"/>
</dbReference>
<keyword evidence="5 7" id="KW-0573">Peptidoglycan synthesis</keyword>
<dbReference type="GO" id="GO:0071555">
    <property type="term" value="P:cell wall organization"/>
    <property type="evidence" value="ECO:0007669"/>
    <property type="project" value="UniProtKB-UniRule"/>
</dbReference>
<dbReference type="InterPro" id="IPR002477">
    <property type="entry name" value="Peptidoglycan-bd-like"/>
</dbReference>
<protein>
    <submittedName>
        <fullName evidence="10">Murein L,D-transpeptidase</fullName>
    </submittedName>
</protein>
<keyword evidence="3" id="KW-0808">Transferase</keyword>
<name>A0A1U7DMS7_9RHOB</name>
<comment type="pathway">
    <text evidence="1 7">Cell wall biogenesis; peptidoglycan biosynthesis.</text>
</comment>
<gene>
    <name evidence="10" type="ORF">BV394_14175</name>
</gene>
<dbReference type="InterPro" id="IPR036365">
    <property type="entry name" value="PGBD-like_sf"/>
</dbReference>
<dbReference type="CDD" id="cd16913">
    <property type="entry name" value="YkuD_like"/>
    <property type="match status" value="1"/>
</dbReference>
<dbReference type="InterPro" id="IPR036366">
    <property type="entry name" value="PGBDSf"/>
</dbReference>
<sequence length="331" mass="34909">MTEAPAASANTNANANANATVDSRPKARASGGKITPAAIEAAGYEGGPLPDGASPLGVKVQVLLDRAGISPGVVDGVKGGMTESALMAFEEQQGLPVDGRMDPEVWRALGGDVAGSITSTYTITQADTEGLSAPLPTDYAELAKLDQIGFTSVSERLAERFHMDEGFLKRFNPGARFVAGETLNIVEPGQNQKSTVARIELDKKTRRLRAFDEAGRMITNYPVTIGSASTPSPSGTHTVTAVAPEPTYTYNPKINFTQGDNKEVLILPPGPNGPVGSTWIDLSKPTYGIHGTSTPSRLFANASNGCVRLTNWDAEELSKMVREGTTVTFLD</sequence>
<dbReference type="InterPro" id="IPR050979">
    <property type="entry name" value="LD-transpeptidase"/>
</dbReference>
<keyword evidence="4 7" id="KW-0133">Cell shape</keyword>
<evidence type="ECO:0000313" key="11">
    <source>
        <dbReference type="Proteomes" id="UP000187266"/>
    </source>
</evidence>
<dbReference type="InterPro" id="IPR005490">
    <property type="entry name" value="LD_TPept_cat_dom"/>
</dbReference>
<feature type="active site" description="Nucleophile" evidence="7">
    <location>
        <position position="306"/>
    </location>
</feature>
<dbReference type="Pfam" id="PF03734">
    <property type="entry name" value="YkuD"/>
    <property type="match status" value="1"/>
</dbReference>
<dbReference type="GO" id="GO:0016740">
    <property type="term" value="F:transferase activity"/>
    <property type="evidence" value="ECO:0007669"/>
    <property type="project" value="UniProtKB-KW"/>
</dbReference>
<feature type="compositionally biased region" description="Low complexity" evidence="8">
    <location>
        <begin position="1"/>
        <end position="19"/>
    </location>
</feature>
<dbReference type="PANTHER" id="PTHR30582">
    <property type="entry name" value="L,D-TRANSPEPTIDASE"/>
    <property type="match status" value="1"/>
</dbReference>
<evidence type="ECO:0000256" key="6">
    <source>
        <dbReference type="ARBA" id="ARBA00023316"/>
    </source>
</evidence>
<dbReference type="PANTHER" id="PTHR30582:SF30">
    <property type="entry name" value="BLR4375 PROTEIN"/>
    <property type="match status" value="1"/>
</dbReference>
<dbReference type="GO" id="GO:0018104">
    <property type="term" value="P:peptidoglycan-protein cross-linking"/>
    <property type="evidence" value="ECO:0007669"/>
    <property type="project" value="TreeGrafter"/>
</dbReference>
<reference evidence="10 11" key="1">
    <citation type="submission" date="2017-01" db="EMBL/GenBank/DDBJ databases">
        <title>Genomic analysis of Xuhuaishuia manganoxidans DY6-4.</title>
        <authorList>
            <person name="Wang X."/>
        </authorList>
    </citation>
    <scope>NUCLEOTIDE SEQUENCE [LARGE SCALE GENOMIC DNA]</scope>
    <source>
        <strain evidence="10 11">DY6-4</strain>
    </source>
</reference>
<evidence type="ECO:0000256" key="8">
    <source>
        <dbReference type="SAM" id="MobiDB-lite"/>
    </source>
</evidence>
<dbReference type="Gene3D" id="2.40.440.10">
    <property type="entry name" value="L,D-transpeptidase catalytic domain-like"/>
    <property type="match status" value="1"/>
</dbReference>